<dbReference type="SUPFAM" id="SSF109604">
    <property type="entry name" value="HD-domain/PDEase-like"/>
    <property type="match status" value="1"/>
</dbReference>
<organism evidence="2 3">
    <name type="scientific">Hoeflea marina</name>
    <dbReference type="NCBI Taxonomy" id="274592"/>
    <lineage>
        <taxon>Bacteria</taxon>
        <taxon>Pseudomonadati</taxon>
        <taxon>Pseudomonadota</taxon>
        <taxon>Alphaproteobacteria</taxon>
        <taxon>Hyphomicrobiales</taxon>
        <taxon>Rhizobiaceae</taxon>
        <taxon>Hoeflea</taxon>
    </lineage>
</organism>
<proteinExistence type="predicted"/>
<name>A0A317PEK0_9HYPH</name>
<evidence type="ECO:0000259" key="1">
    <source>
        <dbReference type="SMART" id="SM00471"/>
    </source>
</evidence>
<accession>A0A317PEK0</accession>
<protein>
    <submittedName>
        <fullName evidence="2">HD superfamily phosphohydrolase</fullName>
    </submittedName>
</protein>
<dbReference type="GO" id="GO:0006203">
    <property type="term" value="P:dGTP catabolic process"/>
    <property type="evidence" value="ECO:0007669"/>
    <property type="project" value="TreeGrafter"/>
</dbReference>
<dbReference type="PANTHER" id="PTHR11373:SF4">
    <property type="entry name" value="DEOXYNUCLEOSIDE TRIPHOSPHATE TRIPHOSPHOHYDROLASE SAMHD1"/>
    <property type="match status" value="1"/>
</dbReference>
<dbReference type="Proteomes" id="UP000246352">
    <property type="component" value="Unassembled WGS sequence"/>
</dbReference>
<dbReference type="SMART" id="SM00471">
    <property type="entry name" value="HDc"/>
    <property type="match status" value="1"/>
</dbReference>
<reference evidence="2 3" key="1">
    <citation type="submission" date="2018-05" db="EMBL/GenBank/DDBJ databases">
        <title>Genomic Encyclopedia of Type Strains, Phase IV (KMG-IV): sequencing the most valuable type-strain genomes for metagenomic binning, comparative biology and taxonomic classification.</title>
        <authorList>
            <person name="Goeker M."/>
        </authorList>
    </citation>
    <scope>NUCLEOTIDE SEQUENCE [LARGE SCALE GENOMIC DNA]</scope>
    <source>
        <strain evidence="2 3">DSM 16791</strain>
    </source>
</reference>
<keyword evidence="2" id="KW-0378">Hydrolase</keyword>
<dbReference type="AlphaFoldDB" id="A0A317PEK0"/>
<dbReference type="OrthoDB" id="9803619at2"/>
<gene>
    <name evidence="2" type="ORF">DFR52_10679</name>
</gene>
<evidence type="ECO:0000313" key="2">
    <source>
        <dbReference type="EMBL" id="PWV97556.1"/>
    </source>
</evidence>
<dbReference type="Gene3D" id="1.10.3210.10">
    <property type="entry name" value="Hypothetical protein af1432"/>
    <property type="match status" value="1"/>
</dbReference>
<keyword evidence="3" id="KW-1185">Reference proteome</keyword>
<feature type="domain" description="HD/PDEase" evidence="1">
    <location>
        <begin position="85"/>
        <end position="270"/>
    </location>
</feature>
<evidence type="ECO:0000313" key="3">
    <source>
        <dbReference type="Proteomes" id="UP000246352"/>
    </source>
</evidence>
<dbReference type="PANTHER" id="PTHR11373">
    <property type="entry name" value="DEOXYNUCLEOSIDE TRIPHOSPHATE TRIPHOSPHOHYDROLASE"/>
    <property type="match status" value="1"/>
</dbReference>
<dbReference type="InterPro" id="IPR050135">
    <property type="entry name" value="dGTPase-like"/>
</dbReference>
<dbReference type="GO" id="GO:0008832">
    <property type="term" value="F:dGTPase activity"/>
    <property type="evidence" value="ECO:0007669"/>
    <property type="project" value="TreeGrafter"/>
</dbReference>
<dbReference type="RefSeq" id="WP_110033867.1">
    <property type="nucleotide sequence ID" value="NZ_QGTR01000006.1"/>
</dbReference>
<dbReference type="CDD" id="cd00077">
    <property type="entry name" value="HDc"/>
    <property type="match status" value="1"/>
</dbReference>
<dbReference type="EMBL" id="QGTR01000006">
    <property type="protein sequence ID" value="PWV97556.1"/>
    <property type="molecule type" value="Genomic_DNA"/>
</dbReference>
<comment type="caution">
    <text evidence="2">The sequence shown here is derived from an EMBL/GenBank/DDBJ whole genome shotgun (WGS) entry which is preliminary data.</text>
</comment>
<sequence>MAELPFFENGQKSEQAATELALLEGSTTSPNDEVRGEGELQEFYLPVTGFFQFYPEELAIINHPAFQRLSKINQLGQAHLVYRGATHKRIEHVLGSTAVADKICRSVKENMIRRAVRHPGRNHPPALSLQEIRFIRLSALLHDIGHVAAGHTLEDELNLLDIHDGHPRIDFILDRTDWPGGESISLRKLIDDMYSNFLPPPLKKKGMTPSLLITLIIRKHPKDKDKYEKNYEALASSDHIRFRVCQNIVGNTICADLLDYIYRDWYHIGRVRTVEDRLYQYMEIARGPDSSHALGDSNPSCYDEFVIRLTSSTGRTRTDGVTAILGLLEWRYELAETVLFHRTKAAAASMLGRAFFELWGTDSSEKLLERVIDLSDDQLLDYALDECSPTQNNIDEYYETRSKITAKSILHKLKNRRLQKEFVSYESRKLLDAKKAGLAERFGVHGSKKSSINRYTVARDIELDFELPAGSISIYCTEVKPKIADVNIEVDGEVARFSEYESGKNKMSTKDSLTGGHLSAQIKRFSGLWKIQFFIDLDVKENMDPKDLRRIDRFIKEVVTSVGSPPAHVSERCRSLARDFVDAKAKLGDNNIKFVDNADDEELAARLIADVGPEPRYPNGVLCLRNFFRRDGEK</sequence>
<dbReference type="InterPro" id="IPR003607">
    <property type="entry name" value="HD/PDEase_dom"/>
</dbReference>